<keyword evidence="11" id="KW-1208">Phospholipid metabolism</keyword>
<keyword evidence="10" id="KW-0594">Phospholipid biosynthesis</keyword>
<protein>
    <submittedName>
        <fullName evidence="13">Phosphatidate cytidylyltransferase</fullName>
    </submittedName>
</protein>
<feature type="transmembrane region" description="Helical" evidence="12">
    <location>
        <begin position="74"/>
        <end position="92"/>
    </location>
</feature>
<evidence type="ECO:0000313" key="13">
    <source>
        <dbReference type="EMBL" id="KAA6395087.1"/>
    </source>
</evidence>
<evidence type="ECO:0000256" key="10">
    <source>
        <dbReference type="ARBA" id="ARBA00023209"/>
    </source>
</evidence>
<dbReference type="Pfam" id="PF01148">
    <property type="entry name" value="CTP_transf_1"/>
    <property type="match status" value="1"/>
</dbReference>
<keyword evidence="7 12" id="KW-1133">Transmembrane helix</keyword>
<comment type="caution">
    <text evidence="13">The sequence shown here is derived from an EMBL/GenBank/DDBJ whole genome shotgun (WGS) entry which is preliminary data.</text>
</comment>
<feature type="transmembrane region" description="Helical" evidence="12">
    <location>
        <begin position="161"/>
        <end position="180"/>
    </location>
</feature>
<keyword evidence="2" id="KW-1003">Cell membrane</keyword>
<evidence type="ECO:0000313" key="14">
    <source>
        <dbReference type="Proteomes" id="UP000324800"/>
    </source>
</evidence>
<dbReference type="PANTHER" id="PTHR46382">
    <property type="entry name" value="PHOSPHATIDATE CYTIDYLYLTRANSFERASE"/>
    <property type="match status" value="1"/>
</dbReference>
<keyword evidence="8" id="KW-0443">Lipid metabolism</keyword>
<dbReference type="PANTHER" id="PTHR46382:SF1">
    <property type="entry name" value="PHOSPHATIDATE CYTIDYLYLTRANSFERASE"/>
    <property type="match status" value="1"/>
</dbReference>
<dbReference type="Proteomes" id="UP000324800">
    <property type="component" value="Unassembled WGS sequence"/>
</dbReference>
<dbReference type="GO" id="GO:0016024">
    <property type="term" value="P:CDP-diacylglycerol biosynthetic process"/>
    <property type="evidence" value="ECO:0007669"/>
    <property type="project" value="TreeGrafter"/>
</dbReference>
<dbReference type="GO" id="GO:0004605">
    <property type="term" value="F:phosphatidate cytidylyltransferase activity"/>
    <property type="evidence" value="ECO:0007669"/>
    <property type="project" value="TreeGrafter"/>
</dbReference>
<keyword evidence="6 13" id="KW-0548">Nucleotidyltransferase</keyword>
<name>A0A5J4WJB6_9EUKA</name>
<feature type="transmembrane region" description="Helical" evidence="12">
    <location>
        <begin position="98"/>
        <end position="118"/>
    </location>
</feature>
<evidence type="ECO:0000256" key="5">
    <source>
        <dbReference type="ARBA" id="ARBA00022692"/>
    </source>
</evidence>
<accession>A0A5J4WJB6</accession>
<dbReference type="AlphaFoldDB" id="A0A5J4WJB6"/>
<evidence type="ECO:0000256" key="3">
    <source>
        <dbReference type="ARBA" id="ARBA00022516"/>
    </source>
</evidence>
<gene>
    <name evidence="13" type="ORF">EZS28_009390</name>
</gene>
<organism evidence="13 14">
    <name type="scientific">Streblomastix strix</name>
    <dbReference type="NCBI Taxonomy" id="222440"/>
    <lineage>
        <taxon>Eukaryota</taxon>
        <taxon>Metamonada</taxon>
        <taxon>Preaxostyla</taxon>
        <taxon>Oxymonadida</taxon>
        <taxon>Streblomastigidae</taxon>
        <taxon>Streblomastix</taxon>
    </lineage>
</organism>
<proteinExistence type="predicted"/>
<keyword evidence="5 12" id="KW-0812">Transmembrane</keyword>
<evidence type="ECO:0000256" key="12">
    <source>
        <dbReference type="SAM" id="Phobius"/>
    </source>
</evidence>
<evidence type="ECO:0000256" key="11">
    <source>
        <dbReference type="ARBA" id="ARBA00023264"/>
    </source>
</evidence>
<feature type="transmembrane region" description="Helical" evidence="12">
    <location>
        <begin position="130"/>
        <end position="149"/>
    </location>
</feature>
<feature type="transmembrane region" description="Helical" evidence="12">
    <location>
        <begin position="201"/>
        <end position="221"/>
    </location>
</feature>
<evidence type="ECO:0000256" key="9">
    <source>
        <dbReference type="ARBA" id="ARBA00023136"/>
    </source>
</evidence>
<evidence type="ECO:0000256" key="7">
    <source>
        <dbReference type="ARBA" id="ARBA00022989"/>
    </source>
</evidence>
<dbReference type="EMBL" id="SNRW01001772">
    <property type="protein sequence ID" value="KAA6395087.1"/>
    <property type="molecule type" value="Genomic_DNA"/>
</dbReference>
<feature type="transmembrane region" description="Helical" evidence="12">
    <location>
        <begin position="276"/>
        <end position="296"/>
    </location>
</feature>
<reference evidence="13 14" key="1">
    <citation type="submission" date="2019-03" db="EMBL/GenBank/DDBJ databases">
        <title>Single cell metagenomics reveals metabolic interactions within the superorganism composed of flagellate Streblomastix strix and complex community of Bacteroidetes bacteria on its surface.</title>
        <authorList>
            <person name="Treitli S.C."/>
            <person name="Kolisko M."/>
            <person name="Husnik F."/>
            <person name="Keeling P."/>
            <person name="Hampl V."/>
        </authorList>
    </citation>
    <scope>NUCLEOTIDE SEQUENCE [LARGE SCALE GENOMIC DNA]</scope>
    <source>
        <strain evidence="13">ST1C</strain>
    </source>
</reference>
<keyword evidence="3" id="KW-0444">Lipid biosynthesis</keyword>
<evidence type="ECO:0000256" key="2">
    <source>
        <dbReference type="ARBA" id="ARBA00022475"/>
    </source>
</evidence>
<evidence type="ECO:0000256" key="1">
    <source>
        <dbReference type="ARBA" id="ARBA00004651"/>
    </source>
</evidence>
<evidence type="ECO:0000256" key="4">
    <source>
        <dbReference type="ARBA" id="ARBA00022679"/>
    </source>
</evidence>
<keyword evidence="9 12" id="KW-0472">Membrane</keyword>
<feature type="transmembrane region" description="Helical" evidence="12">
    <location>
        <begin position="233"/>
        <end position="256"/>
    </location>
</feature>
<evidence type="ECO:0000256" key="8">
    <source>
        <dbReference type="ARBA" id="ARBA00023098"/>
    </source>
</evidence>
<evidence type="ECO:0000256" key="6">
    <source>
        <dbReference type="ARBA" id="ARBA00022695"/>
    </source>
</evidence>
<keyword evidence="4 13" id="KW-0808">Transferase</keyword>
<dbReference type="GO" id="GO:0005886">
    <property type="term" value="C:plasma membrane"/>
    <property type="evidence" value="ECO:0007669"/>
    <property type="project" value="UniProtKB-SubCell"/>
</dbReference>
<comment type="subcellular location">
    <subcellularLocation>
        <location evidence="1">Cell membrane</location>
        <topology evidence="1">Multi-pass membrane protein</topology>
    </subcellularLocation>
</comment>
<dbReference type="OrthoDB" id="10260889at2759"/>
<sequence length="302" mass="34016">MSINHVEKITVDKGPKWVLRWAVGLPVAFAFFYSVYLLPILFRFMCTAILIPCSIEFDNFVIFLELIDIAQHKFFRILFISFAALISASSIFIGDYLIHFTILFAGCTSIIIGHIISEKAFNKETLSPKVFYHLAIQILGLVWATFGLSNMLMLNHIDTSFCFFCLTITFTTDTMSMVIGKPFGKHKMFKSLSPNKSWEGFFGGIFGGALFQGSIILPLYGRWRCVPTTVTRLQLVVLEIITAFFVQLGDLTQSYFKRIAGIKDSGNFFPGHGGALDRVCGFTFSAAFVVLLLKFMPQLIHQ</sequence>
<feature type="transmembrane region" description="Helical" evidence="12">
    <location>
        <begin position="21"/>
        <end position="42"/>
    </location>
</feature>